<reference evidence="1 2" key="1">
    <citation type="journal article" date="2019" name="Sci. Rep.">
        <title>Orb-weaving spider Araneus ventricosus genome elucidates the spidroin gene catalogue.</title>
        <authorList>
            <person name="Kono N."/>
            <person name="Nakamura H."/>
            <person name="Ohtoshi R."/>
            <person name="Moran D.A.P."/>
            <person name="Shinohara A."/>
            <person name="Yoshida Y."/>
            <person name="Fujiwara M."/>
            <person name="Mori M."/>
            <person name="Tomita M."/>
            <person name="Arakawa K."/>
        </authorList>
    </citation>
    <scope>NUCLEOTIDE SEQUENCE [LARGE SCALE GENOMIC DNA]</scope>
</reference>
<dbReference type="OrthoDB" id="7698527at2759"/>
<dbReference type="PANTHER" id="PTHR45786">
    <property type="entry name" value="DNA BINDING PROTEIN-LIKE"/>
    <property type="match status" value="1"/>
</dbReference>
<dbReference type="Proteomes" id="UP000499080">
    <property type="component" value="Unassembled WGS sequence"/>
</dbReference>
<comment type="caution">
    <text evidence="1">The sequence shown here is derived from an EMBL/GenBank/DDBJ whole genome shotgun (WGS) entry which is preliminary data.</text>
</comment>
<accession>A0A4Y2HC45</accession>
<evidence type="ECO:0000313" key="1">
    <source>
        <dbReference type="EMBL" id="GBM62862.1"/>
    </source>
</evidence>
<dbReference type="AlphaFoldDB" id="A0A4Y2HC45"/>
<dbReference type="EMBL" id="BGPR01001839">
    <property type="protein sequence ID" value="GBM62862.1"/>
    <property type="molecule type" value="Genomic_DNA"/>
</dbReference>
<proteinExistence type="predicted"/>
<evidence type="ECO:0000313" key="2">
    <source>
        <dbReference type="Proteomes" id="UP000499080"/>
    </source>
</evidence>
<gene>
    <name evidence="1" type="ORF">AVEN_38394_1</name>
</gene>
<protein>
    <submittedName>
        <fullName evidence="1">Uncharacterized protein</fullName>
    </submittedName>
</protein>
<organism evidence="1 2">
    <name type="scientific">Araneus ventricosus</name>
    <name type="common">Orbweaver spider</name>
    <name type="synonym">Epeira ventricosa</name>
    <dbReference type="NCBI Taxonomy" id="182803"/>
    <lineage>
        <taxon>Eukaryota</taxon>
        <taxon>Metazoa</taxon>
        <taxon>Ecdysozoa</taxon>
        <taxon>Arthropoda</taxon>
        <taxon>Chelicerata</taxon>
        <taxon>Arachnida</taxon>
        <taxon>Araneae</taxon>
        <taxon>Araneomorphae</taxon>
        <taxon>Entelegynae</taxon>
        <taxon>Araneoidea</taxon>
        <taxon>Araneidae</taxon>
        <taxon>Araneus</taxon>
    </lineage>
</organism>
<sequence length="663" mass="75977">MSEACEFCGAFYWKNEVNSSKKYCCHDGKVCLPNLTEAPDLFKELVCSNSQEAKNYRQYIREYNAELAFASMGAEIKAPPGTVPYCFRIHDQIYHMVSPLYSNELNKSGYGRLYIFDSIEASNRRIENNQACLHSVMEKLGALLRSINPFAESYLQMHQLIQSNPVLNVKMVFMEHPDLDLRRYNAPTSRTEVAVIFVGDNGEPPANRDICIYPVADSCENISALNQCSDPMIYPLLFPHGECGCNSNMEHVEERRSEKRVRVTQLQYYSYSFAVRNAFSILHNSGKTLKSHDSASVRLQSNDGLLNNDETLTFLDGRYVSAPEGMWRLNEFSLSEKPRVIMKLAVHLPNEQVVFQSGQEVAAVARASMRHTTLTAWFLLNQHDVEAHNYNYADTPQYYVFDKSQTLWKRRQRGGQQIIGRMPVVNLQDNERYYLRMLLLRRPGVVSNDDLKTVNGIALSCFQQTCTKLGFLEGGHHRHDTMTEASQVKMPSQLRKLFVVICAFGEAEDVRSLWEQFKDVLCEDLVHRFSSETGPQYALAEINQLLNFYGLILKKINLPHTNLPSQLNLSTTDVVKKESKGRLNLEKMNEEQTIVVQKVLSTVYENKTPKLFFLAGTGKTFVYSTLIHIIRGKVTKLYLLRPQELLLRCWMMVELHIQCLKSL</sequence>
<name>A0A4Y2HC45_ARAVE</name>
<keyword evidence="2" id="KW-1185">Reference proteome</keyword>
<dbReference type="PANTHER" id="PTHR45786:SF74">
    <property type="entry name" value="ATP-DEPENDENT DNA HELICASE"/>
    <property type="match status" value="1"/>
</dbReference>